<dbReference type="Proteomes" id="UP000002035">
    <property type="component" value="Unassembled WGS sequence"/>
</dbReference>
<dbReference type="AlphaFoldDB" id="C5FJH2"/>
<keyword evidence="2" id="KW-1185">Reference proteome</keyword>
<gene>
    <name evidence="1" type="ORF">MCYG_03652</name>
</gene>
<accession>C5FJH2</accession>
<dbReference type="VEuPathDB" id="FungiDB:MCYG_03652"/>
<proteinExistence type="predicted"/>
<dbReference type="GeneID" id="9229470"/>
<evidence type="ECO:0000313" key="1">
    <source>
        <dbReference type="EMBL" id="EEQ30833.1"/>
    </source>
</evidence>
<dbReference type="HOGENOM" id="CLU_2249474_0_0_1"/>
<dbReference type="EMBL" id="DS995703">
    <property type="protein sequence ID" value="EEQ30833.1"/>
    <property type="molecule type" value="Genomic_DNA"/>
</dbReference>
<name>C5FJH2_ARTOC</name>
<protein>
    <submittedName>
        <fullName evidence="1">Uncharacterized protein</fullName>
    </submittedName>
</protein>
<evidence type="ECO:0000313" key="2">
    <source>
        <dbReference type="Proteomes" id="UP000002035"/>
    </source>
</evidence>
<sequence length="104" mass="11658">MRLFFFPRSFSLSRIKSCDVTAEEDGEDEDEDEDGEDEDGRKILIKMGYMDGVICPGSYALLISTTVLILDQATLPTLLLGDTSNISSTIVSFDTRRQEVWLIT</sequence>
<reference evidence="2" key="1">
    <citation type="journal article" date="2012" name="MBio">
        <title>Comparative genome analysis of Trichophyton rubrum and related dermatophytes reveals candidate genes involved in infection.</title>
        <authorList>
            <person name="Martinez D.A."/>
            <person name="Oliver B.G."/>
            <person name="Graeser Y."/>
            <person name="Goldberg J.M."/>
            <person name="Li W."/>
            <person name="Martinez-Rossi N.M."/>
            <person name="Monod M."/>
            <person name="Shelest E."/>
            <person name="Barton R.C."/>
            <person name="Birch E."/>
            <person name="Brakhage A.A."/>
            <person name="Chen Z."/>
            <person name="Gurr S.J."/>
            <person name="Heiman D."/>
            <person name="Heitman J."/>
            <person name="Kosti I."/>
            <person name="Rossi A."/>
            <person name="Saif S."/>
            <person name="Samalova M."/>
            <person name="Saunders C.W."/>
            <person name="Shea T."/>
            <person name="Summerbell R.C."/>
            <person name="Xu J."/>
            <person name="Young S."/>
            <person name="Zeng Q."/>
            <person name="Birren B.W."/>
            <person name="Cuomo C.A."/>
            <person name="White T.C."/>
        </authorList>
    </citation>
    <scope>NUCLEOTIDE SEQUENCE [LARGE SCALE GENOMIC DNA]</scope>
    <source>
        <strain evidence="2">ATCC MYA-4605 / CBS 113480</strain>
    </source>
</reference>
<dbReference type="RefSeq" id="XP_002848146.1">
    <property type="nucleotide sequence ID" value="XM_002848100.1"/>
</dbReference>
<organism evidence="1 2">
    <name type="scientific">Arthroderma otae (strain ATCC MYA-4605 / CBS 113480)</name>
    <name type="common">Microsporum canis</name>
    <dbReference type="NCBI Taxonomy" id="554155"/>
    <lineage>
        <taxon>Eukaryota</taxon>
        <taxon>Fungi</taxon>
        <taxon>Dikarya</taxon>
        <taxon>Ascomycota</taxon>
        <taxon>Pezizomycotina</taxon>
        <taxon>Eurotiomycetes</taxon>
        <taxon>Eurotiomycetidae</taxon>
        <taxon>Onygenales</taxon>
        <taxon>Arthrodermataceae</taxon>
        <taxon>Microsporum</taxon>
    </lineage>
</organism>